<keyword evidence="2 8" id="KW-0732">Signal</keyword>
<evidence type="ECO:0000256" key="4">
    <source>
        <dbReference type="ARBA" id="ARBA00023157"/>
    </source>
</evidence>
<dbReference type="RefSeq" id="XP_028250368.1">
    <property type="nucleotide sequence ID" value="XM_028394567.1"/>
</dbReference>
<dbReference type="InterPro" id="IPR004074">
    <property type="entry name" value="IL-1_rcpt_I/II-typ"/>
</dbReference>
<keyword evidence="6" id="KW-0393">Immunoglobulin domain</keyword>
<dbReference type="GO" id="GO:0004908">
    <property type="term" value="F:interleukin-1 receptor activity"/>
    <property type="evidence" value="ECO:0007669"/>
    <property type="project" value="InterPro"/>
</dbReference>
<organism evidence="10 11">
    <name type="scientific">Parambassis ranga</name>
    <name type="common">Indian glassy fish</name>
    <dbReference type="NCBI Taxonomy" id="210632"/>
    <lineage>
        <taxon>Eukaryota</taxon>
        <taxon>Metazoa</taxon>
        <taxon>Chordata</taxon>
        <taxon>Craniata</taxon>
        <taxon>Vertebrata</taxon>
        <taxon>Euteleostomi</taxon>
        <taxon>Actinopterygii</taxon>
        <taxon>Neopterygii</taxon>
        <taxon>Teleostei</taxon>
        <taxon>Neoteleostei</taxon>
        <taxon>Acanthomorphata</taxon>
        <taxon>Ovalentaria</taxon>
        <taxon>Ambassidae</taxon>
        <taxon>Parambassis</taxon>
    </lineage>
</organism>
<feature type="domain" description="Ig-like" evidence="9">
    <location>
        <begin position="149"/>
        <end position="218"/>
    </location>
</feature>
<sequence>MVYLTLILGAVLAECVNGRPPLPPLPMKDGCYLVSPEVEIFRVESEAVILYFPMFMRVLETRNIALPSAQYLITKNNGTEVTTYQGEGRVQQRNKQLWFLPAHASDSGEYTCTYRNETYCITGSIELYVYESSAADMEKLSYPVFTQVGEELDLRCPSLSYFNKTDRQIEWYKDSTPTTLQAARDSGKLMIPAIKRSHAGAYTCHLRVLINDQQYTVSRVILLNVQGTDPPITTTTTTTTTVPELSTNTDPMFSSSNTANTPLIPPPVIVSPLNGTIVESSHGSGMEIFCQVLTECHIADSTMVMWLVNGQSVESSYLERRAIQGGRRVTRVSERCQIELRLVVAVITEEDEQTELKCVTQNTGGRQEVVAKLQLEDHTFTWVVVAAVGMSCFLAVVSVFIYVLFKPKKNKKMDYFLARQSSTF</sequence>
<dbReference type="InterPro" id="IPR003599">
    <property type="entry name" value="Ig_sub"/>
</dbReference>
<evidence type="ECO:0000256" key="3">
    <source>
        <dbReference type="ARBA" id="ARBA00022737"/>
    </source>
</evidence>
<accession>A0A6P7H7X0</accession>
<keyword evidence="5" id="KW-0325">Glycoprotein</keyword>
<keyword evidence="7" id="KW-0812">Transmembrane</keyword>
<keyword evidence="7" id="KW-0472">Membrane</keyword>
<evidence type="ECO:0000259" key="9">
    <source>
        <dbReference type="PROSITE" id="PS50835"/>
    </source>
</evidence>
<dbReference type="Gene3D" id="2.60.40.10">
    <property type="entry name" value="Immunoglobulins"/>
    <property type="match status" value="3"/>
</dbReference>
<dbReference type="InterPro" id="IPR036179">
    <property type="entry name" value="Ig-like_dom_sf"/>
</dbReference>
<dbReference type="PANTHER" id="PTHR11890">
    <property type="entry name" value="INTERLEUKIN-1 RECEPTOR FAMILY MEMBER"/>
    <property type="match status" value="1"/>
</dbReference>
<dbReference type="Proteomes" id="UP000515145">
    <property type="component" value="Chromosome 21"/>
</dbReference>
<evidence type="ECO:0000256" key="1">
    <source>
        <dbReference type="ARBA" id="ARBA00009752"/>
    </source>
</evidence>
<name>A0A6P7H7X0_9TELE</name>
<evidence type="ECO:0000256" key="2">
    <source>
        <dbReference type="ARBA" id="ARBA00022729"/>
    </source>
</evidence>
<gene>
    <name evidence="11" type="primary">LOC114426886</name>
</gene>
<feature type="domain" description="Ig-like" evidence="9">
    <location>
        <begin position="266"/>
        <end position="374"/>
    </location>
</feature>
<protein>
    <submittedName>
        <fullName evidence="11">Interleukin-1 receptor type 2-like</fullName>
    </submittedName>
</protein>
<feature type="transmembrane region" description="Helical" evidence="7">
    <location>
        <begin position="380"/>
        <end position="405"/>
    </location>
</feature>
<feature type="signal peptide" evidence="8">
    <location>
        <begin position="1"/>
        <end position="18"/>
    </location>
</feature>
<evidence type="ECO:0000256" key="5">
    <source>
        <dbReference type="ARBA" id="ARBA00023180"/>
    </source>
</evidence>
<dbReference type="GeneID" id="114426886"/>
<keyword evidence="7" id="KW-1133">Transmembrane helix</keyword>
<reference evidence="11" key="1">
    <citation type="submission" date="2025-08" db="UniProtKB">
        <authorList>
            <consortium name="RefSeq"/>
        </authorList>
    </citation>
    <scope>IDENTIFICATION</scope>
</reference>
<evidence type="ECO:0000313" key="10">
    <source>
        <dbReference type="Proteomes" id="UP000515145"/>
    </source>
</evidence>
<evidence type="ECO:0000313" key="11">
    <source>
        <dbReference type="RefSeq" id="XP_028250368.1"/>
    </source>
</evidence>
<keyword evidence="3" id="KW-0677">Repeat</keyword>
<dbReference type="InParanoid" id="A0A6P7H7X0"/>
<comment type="similarity">
    <text evidence="1">Belongs to the interleukin-1 receptor family.</text>
</comment>
<keyword evidence="10" id="KW-1185">Reference proteome</keyword>
<dbReference type="Pfam" id="PF13895">
    <property type="entry name" value="Ig_2"/>
    <property type="match status" value="1"/>
</dbReference>
<dbReference type="PRINTS" id="PR01536">
    <property type="entry name" value="INTRLKN1R12F"/>
</dbReference>
<dbReference type="SMART" id="SM00409">
    <property type="entry name" value="IG"/>
    <property type="match status" value="2"/>
</dbReference>
<evidence type="ECO:0000256" key="8">
    <source>
        <dbReference type="SAM" id="SignalP"/>
    </source>
</evidence>
<dbReference type="PANTHER" id="PTHR11890:SF18">
    <property type="entry name" value="LYMPHOCYTE ACTIVATION GENE 3 PROTEIN"/>
    <property type="match status" value="1"/>
</dbReference>
<dbReference type="OrthoDB" id="9881731at2759"/>
<dbReference type="AlphaFoldDB" id="A0A6P7H7X0"/>
<dbReference type="InterPro" id="IPR015621">
    <property type="entry name" value="IL-1_rcpt_fam"/>
</dbReference>
<evidence type="ECO:0000256" key="7">
    <source>
        <dbReference type="SAM" id="Phobius"/>
    </source>
</evidence>
<feature type="chain" id="PRO_5028379791" evidence="8">
    <location>
        <begin position="19"/>
        <end position="424"/>
    </location>
</feature>
<dbReference type="FunFam" id="2.60.40.10:FF:000188">
    <property type="entry name" value="Interleukin-1 receptor accessory protein-like 1"/>
    <property type="match status" value="1"/>
</dbReference>
<dbReference type="InterPro" id="IPR007110">
    <property type="entry name" value="Ig-like_dom"/>
</dbReference>
<evidence type="ECO:0000256" key="6">
    <source>
        <dbReference type="ARBA" id="ARBA00023319"/>
    </source>
</evidence>
<dbReference type="SUPFAM" id="SSF48726">
    <property type="entry name" value="Immunoglobulin"/>
    <property type="match status" value="3"/>
</dbReference>
<dbReference type="PROSITE" id="PS50835">
    <property type="entry name" value="IG_LIKE"/>
    <property type="match status" value="2"/>
</dbReference>
<keyword evidence="4" id="KW-1015">Disulfide bond</keyword>
<proteinExistence type="inferred from homology"/>
<dbReference type="InterPro" id="IPR013783">
    <property type="entry name" value="Ig-like_fold"/>
</dbReference>